<dbReference type="GO" id="GO:0008610">
    <property type="term" value="P:lipid biosynthetic process"/>
    <property type="evidence" value="ECO:0007669"/>
    <property type="project" value="InterPro"/>
</dbReference>
<evidence type="ECO:0000313" key="8">
    <source>
        <dbReference type="Proteomes" id="UP000054893"/>
    </source>
</evidence>
<feature type="domain" description="Fatty acid hydroxylase" evidence="6">
    <location>
        <begin position="129"/>
        <end position="265"/>
    </location>
</feature>
<dbReference type="EMBL" id="FCOC02000020">
    <property type="protein sequence ID" value="SAL47704.1"/>
    <property type="molecule type" value="Genomic_DNA"/>
</dbReference>
<evidence type="ECO:0000256" key="1">
    <source>
        <dbReference type="ARBA" id="ARBA00004370"/>
    </source>
</evidence>
<keyword evidence="4 5" id="KW-0472">Membrane</keyword>
<organism evidence="7 8">
    <name type="scientific">Caballeronia sordidicola</name>
    <name type="common">Burkholderia sordidicola</name>
    <dbReference type="NCBI Taxonomy" id="196367"/>
    <lineage>
        <taxon>Bacteria</taxon>
        <taxon>Pseudomonadati</taxon>
        <taxon>Pseudomonadota</taxon>
        <taxon>Betaproteobacteria</taxon>
        <taxon>Burkholderiales</taxon>
        <taxon>Burkholderiaceae</taxon>
        <taxon>Caballeronia</taxon>
    </lineage>
</organism>
<reference evidence="7 8" key="1">
    <citation type="submission" date="2016-01" db="EMBL/GenBank/DDBJ databases">
        <authorList>
            <person name="Oliw E.H."/>
        </authorList>
    </citation>
    <scope>NUCLEOTIDE SEQUENCE [LARGE SCALE GENOMIC DNA]</scope>
    <source>
        <strain evidence="7">LMG 22029</strain>
    </source>
</reference>
<evidence type="ECO:0000256" key="2">
    <source>
        <dbReference type="ARBA" id="ARBA00022692"/>
    </source>
</evidence>
<protein>
    <submittedName>
        <fullName evidence="7">Fatty acid hydroxylase</fullName>
    </submittedName>
</protein>
<keyword evidence="2 5" id="KW-0812">Transmembrane</keyword>
<evidence type="ECO:0000313" key="7">
    <source>
        <dbReference type="EMBL" id="SAL47704.1"/>
    </source>
</evidence>
<comment type="subcellular location">
    <subcellularLocation>
        <location evidence="1">Membrane</location>
    </subcellularLocation>
</comment>
<evidence type="ECO:0000259" key="6">
    <source>
        <dbReference type="Pfam" id="PF04116"/>
    </source>
</evidence>
<evidence type="ECO:0000256" key="4">
    <source>
        <dbReference type="ARBA" id="ARBA00023136"/>
    </source>
</evidence>
<dbReference type="GO" id="GO:0016491">
    <property type="term" value="F:oxidoreductase activity"/>
    <property type="evidence" value="ECO:0007669"/>
    <property type="project" value="InterPro"/>
</dbReference>
<gene>
    <name evidence="7" type="ORF">AWB64_05031</name>
</gene>
<dbReference type="AlphaFoldDB" id="A0A158HTK8"/>
<feature type="transmembrane region" description="Helical" evidence="5">
    <location>
        <begin position="111"/>
        <end position="136"/>
    </location>
</feature>
<feature type="transmembrane region" description="Helical" evidence="5">
    <location>
        <begin position="73"/>
        <end position="91"/>
    </location>
</feature>
<dbReference type="InterPro" id="IPR050307">
    <property type="entry name" value="Sterol_Desaturase_Related"/>
</dbReference>
<feature type="transmembrane region" description="Helical" evidence="5">
    <location>
        <begin position="183"/>
        <end position="207"/>
    </location>
</feature>
<dbReference type="RefSeq" id="WP_244164198.1">
    <property type="nucleotide sequence ID" value="NZ_FCOC02000020.1"/>
</dbReference>
<proteinExistence type="predicted"/>
<dbReference type="GO" id="GO:0005506">
    <property type="term" value="F:iron ion binding"/>
    <property type="evidence" value="ECO:0007669"/>
    <property type="project" value="InterPro"/>
</dbReference>
<dbReference type="GO" id="GO:0016020">
    <property type="term" value="C:membrane"/>
    <property type="evidence" value="ECO:0007669"/>
    <property type="project" value="UniProtKB-SubCell"/>
</dbReference>
<dbReference type="InterPro" id="IPR006694">
    <property type="entry name" value="Fatty_acid_hydroxylase"/>
</dbReference>
<dbReference type="Pfam" id="PF04116">
    <property type="entry name" value="FA_hydroxylase"/>
    <property type="match status" value="1"/>
</dbReference>
<sequence length="312" mass="35645">MLPALFACSGTNTLVSCIAGLFGSEVQRSTGWAWLLFAGCGVLQVTLSYLLCTPLERRWPLLHWPVRQPMATDIVYTFIVRIVLFPLAAYFEYDLAKAAVDHWLLAHEWPVPSLLTHIADAAGMPLAGFLAGFVILDCADYWRHRISHRLGWWYGLHTLHHAELQMTFWSDDRSHLLEDIITYVWLFIVAIAIGMPALQFPFVILGFRFVGSFAHANTRARYGWLGERLLISPQFHRAHHCPEIARRKSCNFGTVFPWWDMLFGTANFTHDARETGDPSADPIIATGNWWQQHAAGVRRMIQLARKRHRPAQ</sequence>
<feature type="transmembrane region" description="Helical" evidence="5">
    <location>
        <begin position="33"/>
        <end position="52"/>
    </location>
</feature>
<evidence type="ECO:0000256" key="5">
    <source>
        <dbReference type="SAM" id="Phobius"/>
    </source>
</evidence>
<dbReference type="PANTHER" id="PTHR11863">
    <property type="entry name" value="STEROL DESATURASE"/>
    <property type="match status" value="1"/>
</dbReference>
<evidence type="ECO:0000256" key="3">
    <source>
        <dbReference type="ARBA" id="ARBA00022989"/>
    </source>
</evidence>
<accession>A0A158HTK8</accession>
<keyword evidence="3 5" id="KW-1133">Transmembrane helix</keyword>
<dbReference type="Proteomes" id="UP000054893">
    <property type="component" value="Unassembled WGS sequence"/>
</dbReference>
<name>A0A158HTK8_CABSO</name>